<dbReference type="InterPro" id="IPR046960">
    <property type="entry name" value="PPR_At4g14850-like_plant"/>
</dbReference>
<evidence type="ECO:0008006" key="6">
    <source>
        <dbReference type="Google" id="ProtNLM"/>
    </source>
</evidence>
<dbReference type="FunFam" id="1.25.40.10:FF:000205">
    <property type="entry name" value="Pentatricopeptide repeat-containing protein, mitochondrial"/>
    <property type="match status" value="1"/>
</dbReference>
<dbReference type="Gene3D" id="1.25.40.10">
    <property type="entry name" value="Tetratricopeptide repeat domain"/>
    <property type="match status" value="1"/>
</dbReference>
<evidence type="ECO:0000256" key="3">
    <source>
        <dbReference type="PROSITE-ProRule" id="PRU00708"/>
    </source>
</evidence>
<name>A0A9D4Z8C8_ADICA</name>
<feature type="repeat" description="PPR" evidence="3">
    <location>
        <begin position="35"/>
        <end position="69"/>
    </location>
</feature>
<evidence type="ECO:0000256" key="1">
    <source>
        <dbReference type="ARBA" id="ARBA00022737"/>
    </source>
</evidence>
<dbReference type="InterPro" id="IPR011990">
    <property type="entry name" value="TPR-like_helical_dom_sf"/>
</dbReference>
<proteinExistence type="inferred from homology"/>
<sequence length="137" mass="15200">METDVIVGSALVDMYAKCGMLEKAKEAFDKIPTRDTSSWNALIIGYVDHGLGYQVVHCFGQMQDEDIAPAVVNFVCILKAYDRIQAIETSEGIHMEVQRQGLLDKHMVQATALVDIYAKCGMLAKAQEVFDALPTRM</sequence>
<protein>
    <recommendedName>
        <fullName evidence="6">Pentatricopeptide repeat-containing protein</fullName>
    </recommendedName>
</protein>
<comment type="caution">
    <text evidence="4">The sequence shown here is derived from an EMBL/GenBank/DDBJ whole genome shotgun (WGS) entry which is preliminary data.</text>
</comment>
<keyword evidence="1" id="KW-0677">Repeat</keyword>
<comment type="similarity">
    <text evidence="2">Belongs to the PPR family. PCMP-E subfamily.</text>
</comment>
<evidence type="ECO:0000256" key="2">
    <source>
        <dbReference type="ARBA" id="ARBA00061659"/>
    </source>
</evidence>
<gene>
    <name evidence="4" type="ORF">GOP47_0021300</name>
</gene>
<dbReference type="PROSITE" id="PS51375">
    <property type="entry name" value="PPR"/>
    <property type="match status" value="1"/>
</dbReference>
<dbReference type="OrthoDB" id="852085at2759"/>
<keyword evidence="5" id="KW-1185">Reference proteome</keyword>
<dbReference type="PANTHER" id="PTHR47926">
    <property type="entry name" value="PENTATRICOPEPTIDE REPEAT-CONTAINING PROTEIN"/>
    <property type="match status" value="1"/>
</dbReference>
<reference evidence="4" key="1">
    <citation type="submission" date="2021-01" db="EMBL/GenBank/DDBJ databases">
        <title>Adiantum capillus-veneris genome.</title>
        <authorList>
            <person name="Fang Y."/>
            <person name="Liao Q."/>
        </authorList>
    </citation>
    <scope>NUCLEOTIDE SEQUENCE</scope>
    <source>
        <strain evidence="4">H3</strain>
        <tissue evidence="4">Leaf</tissue>
    </source>
</reference>
<dbReference type="Proteomes" id="UP000886520">
    <property type="component" value="Chromosome 20"/>
</dbReference>
<dbReference type="GO" id="GO:0009451">
    <property type="term" value="P:RNA modification"/>
    <property type="evidence" value="ECO:0007669"/>
    <property type="project" value="InterPro"/>
</dbReference>
<evidence type="ECO:0000313" key="4">
    <source>
        <dbReference type="EMBL" id="KAI5064630.1"/>
    </source>
</evidence>
<dbReference type="Pfam" id="PF01535">
    <property type="entry name" value="PPR"/>
    <property type="match status" value="3"/>
</dbReference>
<dbReference type="AlphaFoldDB" id="A0A9D4Z8C8"/>
<organism evidence="4 5">
    <name type="scientific">Adiantum capillus-veneris</name>
    <name type="common">Maidenhair fern</name>
    <dbReference type="NCBI Taxonomy" id="13818"/>
    <lineage>
        <taxon>Eukaryota</taxon>
        <taxon>Viridiplantae</taxon>
        <taxon>Streptophyta</taxon>
        <taxon>Embryophyta</taxon>
        <taxon>Tracheophyta</taxon>
        <taxon>Polypodiopsida</taxon>
        <taxon>Polypodiidae</taxon>
        <taxon>Polypodiales</taxon>
        <taxon>Pteridineae</taxon>
        <taxon>Pteridaceae</taxon>
        <taxon>Vittarioideae</taxon>
        <taxon>Adiantum</taxon>
    </lineage>
</organism>
<dbReference type="EMBL" id="JABFUD020000020">
    <property type="protein sequence ID" value="KAI5064630.1"/>
    <property type="molecule type" value="Genomic_DNA"/>
</dbReference>
<dbReference type="NCBIfam" id="TIGR00756">
    <property type="entry name" value="PPR"/>
    <property type="match status" value="1"/>
</dbReference>
<dbReference type="GO" id="GO:0005739">
    <property type="term" value="C:mitochondrion"/>
    <property type="evidence" value="ECO:0007669"/>
    <property type="project" value="UniProtKB-ARBA"/>
</dbReference>
<evidence type="ECO:0000313" key="5">
    <source>
        <dbReference type="Proteomes" id="UP000886520"/>
    </source>
</evidence>
<accession>A0A9D4Z8C8</accession>
<dbReference type="InterPro" id="IPR002885">
    <property type="entry name" value="PPR_rpt"/>
</dbReference>
<dbReference type="GO" id="GO:0003723">
    <property type="term" value="F:RNA binding"/>
    <property type="evidence" value="ECO:0007669"/>
    <property type="project" value="InterPro"/>
</dbReference>